<organism evidence="1 2">
    <name type="scientific">Populus alba</name>
    <name type="common">White poplar</name>
    <dbReference type="NCBI Taxonomy" id="43335"/>
    <lineage>
        <taxon>Eukaryota</taxon>
        <taxon>Viridiplantae</taxon>
        <taxon>Streptophyta</taxon>
        <taxon>Embryophyta</taxon>
        <taxon>Tracheophyta</taxon>
        <taxon>Spermatophyta</taxon>
        <taxon>Magnoliopsida</taxon>
        <taxon>eudicotyledons</taxon>
        <taxon>Gunneridae</taxon>
        <taxon>Pentapetalae</taxon>
        <taxon>rosids</taxon>
        <taxon>fabids</taxon>
        <taxon>Malpighiales</taxon>
        <taxon>Salicaceae</taxon>
        <taxon>Saliceae</taxon>
        <taxon>Populus</taxon>
    </lineage>
</organism>
<sequence length="223" mass="24988">MQPSLEKFPQEELHQTTMEESMGTTLVSNGCVDIQGRIADKRTTGGWKAAPFIIVNEVAERLAFYAIAVAVNMVAYLVFQMHQSLPDAATHVTDWIQDHRYFLLHLYSGNGIIDALSFYRQLTSTTMQGKTMSTSSRWPDMVLVWCTGPYSPWFVQVMWASVRNHLHGVQVGHQTELYEVNTNESDIKGAQKLSHTIQCSFLDKAAVVTDPEATQGTVGDFAR</sequence>
<protein>
    <submittedName>
        <fullName evidence="1">Uncharacterized protein</fullName>
    </submittedName>
</protein>
<reference evidence="1 2" key="1">
    <citation type="journal article" date="2024" name="Plant Biotechnol. J.">
        <title>Genome and CRISPR/Cas9 system of a widespread forest tree (Populus alba) in the world.</title>
        <authorList>
            <person name="Liu Y.J."/>
            <person name="Jiang P.F."/>
            <person name="Han X.M."/>
            <person name="Li X.Y."/>
            <person name="Wang H.M."/>
            <person name="Wang Y.J."/>
            <person name="Wang X.X."/>
            <person name="Zeng Q.Y."/>
        </authorList>
    </citation>
    <scope>NUCLEOTIDE SEQUENCE [LARGE SCALE GENOMIC DNA]</scope>
    <source>
        <strain evidence="2">cv. PAL-ZL1</strain>
    </source>
</reference>
<comment type="caution">
    <text evidence="1">The sequence shown here is derived from an EMBL/GenBank/DDBJ whole genome shotgun (WGS) entry which is preliminary data.</text>
</comment>
<proteinExistence type="predicted"/>
<accession>A0ACC4CDM9</accession>
<dbReference type="Proteomes" id="UP000309997">
    <property type="component" value="Unassembled WGS sequence"/>
</dbReference>
<name>A0ACC4CDM9_POPAL</name>
<gene>
    <name evidence="1" type="ORF">D5086_011555</name>
</gene>
<evidence type="ECO:0000313" key="2">
    <source>
        <dbReference type="Proteomes" id="UP000309997"/>
    </source>
</evidence>
<dbReference type="EMBL" id="RCHU02000005">
    <property type="protein sequence ID" value="KAL3592915.1"/>
    <property type="molecule type" value="Genomic_DNA"/>
</dbReference>
<keyword evidence="2" id="KW-1185">Reference proteome</keyword>
<evidence type="ECO:0000313" key="1">
    <source>
        <dbReference type="EMBL" id="KAL3592915.1"/>
    </source>
</evidence>